<dbReference type="InterPro" id="IPR036390">
    <property type="entry name" value="WH_DNA-bd_sf"/>
</dbReference>
<evidence type="ECO:0000256" key="2">
    <source>
        <dbReference type="ARBA" id="ARBA00023015"/>
    </source>
</evidence>
<evidence type="ECO:0000256" key="1">
    <source>
        <dbReference type="ARBA" id="ARBA00009437"/>
    </source>
</evidence>
<dbReference type="PANTHER" id="PTHR30118:SF15">
    <property type="entry name" value="TRANSCRIPTIONAL REGULATORY PROTEIN"/>
    <property type="match status" value="1"/>
</dbReference>
<feature type="domain" description="HTH lysR-type" evidence="5">
    <location>
        <begin position="4"/>
        <end position="61"/>
    </location>
</feature>
<dbReference type="InterPro" id="IPR000847">
    <property type="entry name" value="LysR_HTH_N"/>
</dbReference>
<protein>
    <submittedName>
        <fullName evidence="6">LysR-like regulatory protein</fullName>
    </submittedName>
</protein>
<dbReference type="EMBL" id="EU165545">
    <property type="protein sequence ID" value="ABW22834.1"/>
    <property type="molecule type" value="Genomic_DNA"/>
</dbReference>
<keyword evidence="4" id="KW-0804">Transcription</keyword>
<sequence length="308" mass="34756">MIEIDVKLLNVFAETYRTSSVTQAAENLGLSQPTISFNLSKLRDHYKDPLFVRTSRGMEATPFAQELYEQVVDLLASFSNIARLQTSFDPSEAQRIFRIAMTDISQIVLLPTLLNKLRIVAPRAQLRISHITTETPRMLESGEVELAVGFMPQLDAGFYQQKLFPQRFVVLAASRHVALGDSMSLEYYLSAGHVTVTPSGTGHSIIDRTLREQQLHRHVVLDVPNYLAIADIVAQTDLLATVPQKLADLMSSSVDARRYPVPFEIPQYDVKQHWHARTHQDAGHRWLRALLAELFLESEALVLEPALR</sequence>
<dbReference type="InterPro" id="IPR005119">
    <property type="entry name" value="LysR_subst-bd"/>
</dbReference>
<evidence type="ECO:0000313" key="6">
    <source>
        <dbReference type="EMBL" id="ABW22834.1"/>
    </source>
</evidence>
<dbReference type="PANTHER" id="PTHR30118">
    <property type="entry name" value="HTH-TYPE TRANSCRIPTIONAL REGULATOR LEUO-RELATED"/>
    <property type="match status" value="1"/>
</dbReference>
<dbReference type="CDD" id="cd08459">
    <property type="entry name" value="PBP2_DntR_NahR_LinR_like"/>
    <property type="match status" value="1"/>
</dbReference>
<gene>
    <name evidence="6" type="primary">mhbR</name>
</gene>
<organism evidence="6">
    <name type="scientific">Burkholderia sp. NCIMB 10467</name>
    <dbReference type="NCBI Taxonomy" id="476209"/>
    <lineage>
        <taxon>Bacteria</taxon>
        <taxon>Pseudomonadati</taxon>
        <taxon>Pseudomonadota</taxon>
        <taxon>Betaproteobacteria</taxon>
        <taxon>Burkholderiales</taxon>
        <taxon>Burkholderiaceae</taxon>
        <taxon>Burkholderia</taxon>
    </lineage>
</organism>
<dbReference type="Pfam" id="PF00126">
    <property type="entry name" value="HTH_1"/>
    <property type="match status" value="1"/>
</dbReference>
<dbReference type="GO" id="GO:0003677">
    <property type="term" value="F:DNA binding"/>
    <property type="evidence" value="ECO:0007669"/>
    <property type="project" value="UniProtKB-KW"/>
</dbReference>
<dbReference type="InterPro" id="IPR050389">
    <property type="entry name" value="LysR-type_TF"/>
</dbReference>
<dbReference type="PRINTS" id="PR00039">
    <property type="entry name" value="HTHLYSR"/>
</dbReference>
<dbReference type="SUPFAM" id="SSF46785">
    <property type="entry name" value="Winged helix' DNA-binding domain"/>
    <property type="match status" value="1"/>
</dbReference>
<proteinExistence type="inferred from homology"/>
<dbReference type="Pfam" id="PF03466">
    <property type="entry name" value="LysR_substrate"/>
    <property type="match status" value="1"/>
</dbReference>
<dbReference type="AlphaFoldDB" id="A8V9B9"/>
<dbReference type="PROSITE" id="PS50931">
    <property type="entry name" value="HTH_LYSR"/>
    <property type="match status" value="1"/>
</dbReference>
<dbReference type="InterPro" id="IPR036388">
    <property type="entry name" value="WH-like_DNA-bd_sf"/>
</dbReference>
<dbReference type="SUPFAM" id="SSF53850">
    <property type="entry name" value="Periplasmic binding protein-like II"/>
    <property type="match status" value="1"/>
</dbReference>
<accession>A8V9B9</accession>
<keyword evidence="3" id="KW-0238">DNA-binding</keyword>
<dbReference type="Gene3D" id="3.40.190.10">
    <property type="entry name" value="Periplasmic binding protein-like II"/>
    <property type="match status" value="2"/>
</dbReference>
<keyword evidence="2" id="KW-0805">Transcription regulation</keyword>
<name>A8V9B9_9BURK</name>
<evidence type="ECO:0000259" key="5">
    <source>
        <dbReference type="PROSITE" id="PS50931"/>
    </source>
</evidence>
<comment type="similarity">
    <text evidence="1">Belongs to the LysR transcriptional regulatory family.</text>
</comment>
<reference evidence="6" key="1">
    <citation type="submission" date="2007-09" db="EMBL/GenBank/DDBJ databases">
        <title>Molecular and genetic characterization of the aromatic catabolism in Burkholderia sp. NCIMB 10467.</title>
        <authorList>
            <person name="Luo S."/>
            <person name="Zhou N.-Y."/>
        </authorList>
    </citation>
    <scope>NUCLEOTIDE SEQUENCE</scope>
    <source>
        <strain evidence="6">NCIMB 10467</strain>
    </source>
</reference>
<dbReference type="GO" id="GO:0003700">
    <property type="term" value="F:DNA-binding transcription factor activity"/>
    <property type="evidence" value="ECO:0007669"/>
    <property type="project" value="InterPro"/>
</dbReference>
<dbReference type="Gene3D" id="1.10.10.10">
    <property type="entry name" value="Winged helix-like DNA-binding domain superfamily/Winged helix DNA-binding domain"/>
    <property type="match status" value="1"/>
</dbReference>
<evidence type="ECO:0000256" key="4">
    <source>
        <dbReference type="ARBA" id="ARBA00023163"/>
    </source>
</evidence>
<evidence type="ECO:0000256" key="3">
    <source>
        <dbReference type="ARBA" id="ARBA00023125"/>
    </source>
</evidence>